<proteinExistence type="predicted"/>
<dbReference type="Gene3D" id="3.40.470.10">
    <property type="entry name" value="Uracil-DNA glycosylase-like domain"/>
    <property type="match status" value="1"/>
</dbReference>
<evidence type="ECO:0000313" key="1">
    <source>
        <dbReference type="EMBL" id="TSJ39579.1"/>
    </source>
</evidence>
<comment type="caution">
    <text evidence="1">The sequence shown here is derived from an EMBL/GenBank/DDBJ whole genome shotgun (WGS) entry which is preliminary data.</text>
</comment>
<sequence length="259" mass="30133">MSIYHKFYETDFKCGFQTHNAILDITPYQPEVMFLGTNNPNTKENFADFFYGRNYLWPGLKNLFIHNEVLIDNPRMQLRGKPAEVLNPELNEIFTLCNKLRLTFADLILCLFHNNSEYEILGDDTILYQNNEFNLIQDGKKGKIGGLSDLHNLNQVEWNTDNIIKYLQKNDAIKTIYLTRKPDGIWAKHWDKIKIETQISGREFISIYTPSAQGGALHKQTNIYKKGKMIPLINHWIKGPSGRFDSNWLKNNGVDINNF</sequence>
<dbReference type="EMBL" id="VLPK01000003">
    <property type="protein sequence ID" value="TSJ39579.1"/>
    <property type="molecule type" value="Genomic_DNA"/>
</dbReference>
<reference evidence="1 2" key="1">
    <citation type="submission" date="2019-07" db="EMBL/GenBank/DDBJ databases">
        <authorList>
            <person name="Huq M.A."/>
        </authorList>
    </citation>
    <scope>NUCLEOTIDE SEQUENCE [LARGE SCALE GENOMIC DNA]</scope>
    <source>
        <strain evidence="1 2">MAH-19</strain>
    </source>
</reference>
<dbReference type="Proteomes" id="UP000318733">
    <property type="component" value="Unassembled WGS sequence"/>
</dbReference>
<organism evidence="1 2">
    <name type="scientific">Mucilaginibacter corticis</name>
    <dbReference type="NCBI Taxonomy" id="2597670"/>
    <lineage>
        <taxon>Bacteria</taxon>
        <taxon>Pseudomonadati</taxon>
        <taxon>Bacteroidota</taxon>
        <taxon>Sphingobacteriia</taxon>
        <taxon>Sphingobacteriales</taxon>
        <taxon>Sphingobacteriaceae</taxon>
        <taxon>Mucilaginibacter</taxon>
    </lineage>
</organism>
<name>A0A556MI86_9SPHI</name>
<evidence type="ECO:0000313" key="2">
    <source>
        <dbReference type="Proteomes" id="UP000318733"/>
    </source>
</evidence>
<dbReference type="OrthoDB" id="1432824at2"/>
<accession>A0A556MI86</accession>
<gene>
    <name evidence="1" type="ORF">FO440_17710</name>
</gene>
<keyword evidence="2" id="KW-1185">Reference proteome</keyword>
<dbReference type="RefSeq" id="WP_144249616.1">
    <property type="nucleotide sequence ID" value="NZ_VLPK01000003.1"/>
</dbReference>
<dbReference type="InterPro" id="IPR036895">
    <property type="entry name" value="Uracil-DNA_glycosylase-like_sf"/>
</dbReference>
<dbReference type="AlphaFoldDB" id="A0A556MI86"/>
<protein>
    <submittedName>
        <fullName evidence="1">Uncharacterized protein</fullName>
    </submittedName>
</protein>